<feature type="compositionally biased region" description="Low complexity" evidence="1">
    <location>
        <begin position="716"/>
        <end position="733"/>
    </location>
</feature>
<feature type="region of interest" description="Disordered" evidence="1">
    <location>
        <begin position="857"/>
        <end position="913"/>
    </location>
</feature>
<feature type="compositionally biased region" description="Polar residues" evidence="1">
    <location>
        <begin position="857"/>
        <end position="872"/>
    </location>
</feature>
<feature type="region of interest" description="Disordered" evidence="1">
    <location>
        <begin position="307"/>
        <end position="361"/>
    </location>
</feature>
<accession>A0A6J8ACL5</accession>
<dbReference type="PANTHER" id="PTHR14187:SF46">
    <property type="entry name" value="HEAT SHOCK 70 KDA PROTEIN 12A"/>
    <property type="match status" value="1"/>
</dbReference>
<feature type="compositionally biased region" description="Basic and acidic residues" evidence="1">
    <location>
        <begin position="1389"/>
        <end position="1406"/>
    </location>
</feature>
<feature type="compositionally biased region" description="Basic and acidic residues" evidence="1">
    <location>
        <begin position="1508"/>
        <end position="1528"/>
    </location>
</feature>
<feature type="compositionally biased region" description="Basic and acidic residues" evidence="1">
    <location>
        <begin position="331"/>
        <end position="343"/>
    </location>
</feature>
<feature type="compositionally biased region" description="Polar residues" evidence="1">
    <location>
        <begin position="1366"/>
        <end position="1388"/>
    </location>
</feature>
<feature type="region of interest" description="Disordered" evidence="1">
    <location>
        <begin position="79"/>
        <end position="282"/>
    </location>
</feature>
<feature type="compositionally biased region" description="Low complexity" evidence="1">
    <location>
        <begin position="1082"/>
        <end position="1098"/>
    </location>
</feature>
<feature type="compositionally biased region" description="Low complexity" evidence="1">
    <location>
        <begin position="789"/>
        <end position="801"/>
    </location>
</feature>
<protein>
    <submittedName>
        <fullName evidence="2">Heat shock 70 kDa protein 12A,Heat shock 70 kDa protein 12B</fullName>
    </submittedName>
</protein>
<feature type="compositionally biased region" description="Low complexity" evidence="1">
    <location>
        <begin position="880"/>
        <end position="889"/>
    </location>
</feature>
<feature type="compositionally biased region" description="Basic and acidic residues" evidence="1">
    <location>
        <begin position="1607"/>
        <end position="1619"/>
    </location>
</feature>
<dbReference type="Gene3D" id="3.30.420.40">
    <property type="match status" value="1"/>
</dbReference>
<evidence type="ECO:0000313" key="2">
    <source>
        <dbReference type="EMBL" id="CAC5366144.1"/>
    </source>
</evidence>
<dbReference type="Proteomes" id="UP000507470">
    <property type="component" value="Unassembled WGS sequence"/>
</dbReference>
<dbReference type="EMBL" id="CACVKT020001214">
    <property type="protein sequence ID" value="CAC5366144.1"/>
    <property type="molecule type" value="Genomic_DNA"/>
</dbReference>
<feature type="compositionally biased region" description="Polar residues" evidence="1">
    <location>
        <begin position="180"/>
        <end position="194"/>
    </location>
</feature>
<dbReference type="SUPFAM" id="SSF53067">
    <property type="entry name" value="Actin-like ATPase domain"/>
    <property type="match status" value="2"/>
</dbReference>
<feature type="compositionally biased region" description="Low complexity" evidence="1">
    <location>
        <begin position="647"/>
        <end position="657"/>
    </location>
</feature>
<proteinExistence type="predicted"/>
<evidence type="ECO:0000256" key="1">
    <source>
        <dbReference type="SAM" id="MobiDB-lite"/>
    </source>
</evidence>
<dbReference type="PANTHER" id="PTHR14187">
    <property type="entry name" value="ALPHA KINASE/ELONGATION FACTOR 2 KINASE"/>
    <property type="match status" value="1"/>
</dbReference>
<dbReference type="OrthoDB" id="2963168at2759"/>
<feature type="compositionally biased region" description="Basic and acidic residues" evidence="1">
    <location>
        <begin position="1436"/>
        <end position="1452"/>
    </location>
</feature>
<reference evidence="2 3" key="1">
    <citation type="submission" date="2020-06" db="EMBL/GenBank/DDBJ databases">
        <authorList>
            <person name="Li R."/>
            <person name="Bekaert M."/>
        </authorList>
    </citation>
    <scope>NUCLEOTIDE SEQUENCE [LARGE SCALE GENOMIC DNA]</scope>
    <source>
        <strain evidence="3">wild</strain>
    </source>
</reference>
<feature type="compositionally biased region" description="Basic and acidic residues" evidence="1">
    <location>
        <begin position="1057"/>
        <end position="1071"/>
    </location>
</feature>
<feature type="compositionally biased region" description="Basic and acidic residues" evidence="1">
    <location>
        <begin position="1587"/>
        <end position="1600"/>
    </location>
</feature>
<feature type="region of interest" description="Disordered" evidence="1">
    <location>
        <begin position="786"/>
        <end position="839"/>
    </location>
</feature>
<dbReference type="InterPro" id="IPR043129">
    <property type="entry name" value="ATPase_NBD"/>
</dbReference>
<feature type="compositionally biased region" description="Basic and acidic residues" evidence="1">
    <location>
        <begin position="577"/>
        <end position="587"/>
    </location>
</feature>
<feature type="compositionally biased region" description="Low complexity" evidence="1">
    <location>
        <begin position="1760"/>
        <end position="1778"/>
    </location>
</feature>
<feature type="compositionally biased region" description="Basic and acidic residues" evidence="1">
    <location>
        <begin position="269"/>
        <end position="282"/>
    </location>
</feature>
<evidence type="ECO:0000313" key="3">
    <source>
        <dbReference type="Proteomes" id="UP000507470"/>
    </source>
</evidence>
<feature type="compositionally biased region" description="Basic and acidic residues" evidence="1">
    <location>
        <begin position="115"/>
        <end position="126"/>
    </location>
</feature>
<feature type="compositionally biased region" description="Polar residues" evidence="1">
    <location>
        <begin position="591"/>
        <end position="600"/>
    </location>
</feature>
<name>A0A6J8ACL5_MYTCO</name>
<feature type="compositionally biased region" description="Polar residues" evidence="1">
    <location>
        <begin position="563"/>
        <end position="572"/>
    </location>
</feature>
<feature type="compositionally biased region" description="Basic and acidic residues" evidence="1">
    <location>
        <begin position="1034"/>
        <end position="1050"/>
    </location>
</feature>
<feature type="region of interest" description="Disordered" evidence="1">
    <location>
        <begin position="1295"/>
        <end position="1631"/>
    </location>
</feature>
<feature type="compositionally biased region" description="Low complexity" evidence="1">
    <location>
        <begin position="529"/>
        <end position="539"/>
    </location>
</feature>
<keyword evidence="3" id="KW-1185">Reference proteome</keyword>
<feature type="compositionally biased region" description="Basic and acidic residues" evidence="1">
    <location>
        <begin position="150"/>
        <end position="160"/>
    </location>
</feature>
<feature type="compositionally biased region" description="Basic residues" evidence="1">
    <location>
        <begin position="1407"/>
        <end position="1423"/>
    </location>
</feature>
<feature type="compositionally biased region" description="Basic and acidic residues" evidence="1">
    <location>
        <begin position="1565"/>
        <end position="1578"/>
    </location>
</feature>
<feature type="compositionally biased region" description="Low complexity" evidence="1">
    <location>
        <begin position="1542"/>
        <end position="1555"/>
    </location>
</feature>
<sequence length="2476" mass="275879">MSGKKYKVARAYSLRVLKDDSPPGTYRKISDDITTVRNPRVNRPLSFAYGEKDISVLRRYNGEREDISVDRNRNALTWSGESPFRADSSNSLSELPPQILKSNGINDDSELLPYDLDKKGADDLQHDSYLNLQPTKRRRSSSGSSSSSANEKRGKLERKSSSSSANERGKLETKSSSSSFGSVTKDNKLNSNRQKGTESKDIPLGTSNIVTEKKTRSDFSSSDENVEHESLKRKSSSSSEEKSETEGNLCVNSVEKRLTVYEEPWDSNTRPEKIENSELKYSDHNTSLSSIENQIIGDHLPLISTQLNTDKEKKKGLTTNRYRTESSSSSDSRDSKSSGEKHVTSSQSSEAPPLPTSEPPEIMVDSAAEQMEVKLISSDLKSELQPQNVNYLGTADSEPEVGCKRLSVTYYGPVYMHDNVLIMPTSSTQFSGGDSSYQSGMIFQGQIELEHVPQDQFDIDSTESAKEEDESTNKSLEISNIKISLSTDNSDINELDDDVVPVITAEFVNQNEASVPPAEQENTKSNTDSSSSSSSSSSESENETKHSGKRRIKTPVVFKETIKSQVGSNLSNSSESDTEKEKTKETKISTPVSLVTTNENELTKTKIDLSSSSSSESDSDKTNIIHSGKKPVGSPSLVPISTEDNQSNSKTNSSSTESDSEKEETICVPKTQIKSPVSVYMPTNNDQTKSKHDSSSLESDSENERKYLEKKETKKSLSNAKVKSKVNSSSSSSTEYDDEKQTLVLSEDTEKQEILRSVVKEKGDEPGKVCSLPINTVQGDASFKEIQVKSKSGSGSSSSSDSDSESDDNKEKKENNLVKPKSVSPNSEDEIIQDTEHHNGLSEIDISNLGFLQNTDVTKTLPTTEPVSVEPSNDTKSKSSDSSSSSSSDSETDGKQNQNIDISKQRPVSFEDEEKIIINKPSIGREIDDAAMSVIRPKEVVNSAQHVIPEYEQTLEYEIPSVDVNKLDNELPNEINLSSIDTSHSVETVENPIIIKSELSLPPQPDIDIADELLVTPEAEIILPEVNITTESSVKSEYESYGKIDKDKTSGQELDSEDFKDHLSKKDDKAAVRLQKQKSKTSKSSSSSESSSSSSFDSESSHGVDVSSRKERENAKGDMNRKKKAEDINSPKDDDIELLEKTNSFEMEESAIVDIPSRKTNLVDAVVTPEVDISQKMKEIDSKMIDLDLPDINKPIYDAETEVIANIKTCEPDVDMSSPATTSDITFDCKPEIDSNLKTQSLDYPQIDPGKKLMNEFDRKNAFEVDIPSDKVSKTFDDTVSMELPQNYMQYVPDNSEFEVPKGNVPEISREQPIEDTSPKSAKKVHKTKDSGKRKPDFGLKIPEKITSLVHKLSFKGGDKNRLKSTENLTASEPTLDKTVTISGTEMSPKTKDKKNARTETKEPTKKASKKRSKFRLKKKHRSTSSSSSSSSESEDEKKKIQSDMNHADKEVQVNVFNVDLKTKAVPKPNGKQSKNKKLAREGPSPPTTPESPFDKLSHIFHRTHKAKITEPIKEDKKKEKEKKENKKSPSRSSSDNRDRSTSQTSTDEQTTKSDVCNQPEDEDDKHRYYIETDDKSPLKTLQEYSKLLDKQVARTRPDMSPDTDENTTKENNELKGTSDEENPIVQDKETVSISCSVEEQAVEEKIERVEAAQKSSPESVSSDNENLKEVITARAVERKASLSSLEREIFSTTPQSVNGELDVSIRKPSPSIDTKYTDRSSEIINPDLPSLDLQTDQTIEMKKPWISPADKAKLKRSDSSSSTSSSSSSSSSKSSQKSVKEKVTDVEIHYTTETKKTPANVEMESETTQEEFVKEEEQPRLNAVLNKKLPNVSETEDTQPDIAPRRELSIDNTERLEVEHALQTLDNSIIAAEQSPPKYQGHFVVVAIDFGTAYSGYAFSFTRDPDSIHMMRKWEGGDPGIINQKTPTIMLLTPDGSFHSFGYNARDNYHDLDKERAQEWMYFDKFKMTLHTATDLSTDTMLTAANGRNYPALKIFTYAMSYLRDHVIRELSDQSGVKILNEDIRWVVCVPAIWKAPAKQFMRQAAYKAGIASEELPDQLLIALEPEAASIYCRKLRMHQLVPESPRQVQSPTRNEPVNLDNAFEVSNQGTRYMVVDCGGGTVDITVHELDSTGKLAELHKASGGPYGSIGVDVEFEKLLMSIFGKTLIEQYKVKRSAGWVDMLIAFESRKRSASPYKTSHLNVALPFSFIDYYRKHKLTGIDTAIKRHGDKDITWSSQGMLRLAPEAMNKLFKPTIQKIKEKIGSILNNNIKDLKYMFLVGGFAESAIVQNEIRQEFGNLIQVIIPQGVAMTILKGAVLFGLDPTIVNVRRCPLTYGVGVLNRYNPKKHPLKKKVSRQEIEWCTDIFDKYVVVDQAVTIGDVILRSYTPARPDQRLIQINIYCCEDKDPEFITDPGVHKVGTVTLHLSGTSEDKMPKRREIQTRMQFGETEIRVSALDVSTGEHIQSTVDFLSR</sequence>
<organism evidence="2 3">
    <name type="scientific">Mytilus coruscus</name>
    <name type="common">Sea mussel</name>
    <dbReference type="NCBI Taxonomy" id="42192"/>
    <lineage>
        <taxon>Eukaryota</taxon>
        <taxon>Metazoa</taxon>
        <taxon>Spiralia</taxon>
        <taxon>Lophotrochozoa</taxon>
        <taxon>Mollusca</taxon>
        <taxon>Bivalvia</taxon>
        <taxon>Autobranchia</taxon>
        <taxon>Pteriomorphia</taxon>
        <taxon>Mytilida</taxon>
        <taxon>Mytiloidea</taxon>
        <taxon>Mytilidae</taxon>
        <taxon>Mytilinae</taxon>
        <taxon>Mytilus</taxon>
    </lineage>
</organism>
<feature type="region of interest" description="Disordered" evidence="1">
    <location>
        <begin position="1032"/>
        <end position="1142"/>
    </location>
</feature>
<feature type="region of interest" description="Disordered" evidence="1">
    <location>
        <begin position="1694"/>
        <end position="1786"/>
    </location>
</feature>
<feature type="compositionally biased region" description="Basic and acidic residues" evidence="1">
    <location>
        <begin position="1099"/>
        <end position="1133"/>
    </location>
</feature>
<feature type="compositionally biased region" description="Basic and acidic residues" evidence="1">
    <location>
        <begin position="702"/>
        <end position="715"/>
    </location>
</feature>
<keyword evidence="2" id="KW-0346">Stress response</keyword>
<feature type="region of interest" description="Disordered" evidence="1">
    <location>
        <begin position="510"/>
        <end position="752"/>
    </location>
</feature>
<gene>
    <name evidence="2" type="ORF">MCOR_6555</name>
</gene>
<feature type="compositionally biased region" description="Basic and acidic residues" evidence="1">
    <location>
        <begin position="1328"/>
        <end position="1344"/>
    </location>
</feature>
<feature type="compositionally biased region" description="Basic and acidic residues" evidence="1">
    <location>
        <begin position="807"/>
        <end position="816"/>
    </location>
</feature>